<accession>A0AAV5EJE4</accession>
<gene>
    <name evidence="5" type="primary">gb10991</name>
    <name evidence="5" type="ORF">PR202_gb10991</name>
</gene>
<evidence type="ECO:0000256" key="4">
    <source>
        <dbReference type="RuleBase" id="RU362057"/>
    </source>
</evidence>
<dbReference type="InterPro" id="IPR002213">
    <property type="entry name" value="UDP_glucos_trans"/>
</dbReference>
<proteinExistence type="inferred from homology"/>
<dbReference type="SUPFAM" id="SSF53756">
    <property type="entry name" value="UDP-Glycosyltransferase/glycogen phosphorylase"/>
    <property type="match status" value="1"/>
</dbReference>
<organism evidence="5 6">
    <name type="scientific">Eleusine coracana subsp. coracana</name>
    <dbReference type="NCBI Taxonomy" id="191504"/>
    <lineage>
        <taxon>Eukaryota</taxon>
        <taxon>Viridiplantae</taxon>
        <taxon>Streptophyta</taxon>
        <taxon>Embryophyta</taxon>
        <taxon>Tracheophyta</taxon>
        <taxon>Spermatophyta</taxon>
        <taxon>Magnoliopsida</taxon>
        <taxon>Liliopsida</taxon>
        <taxon>Poales</taxon>
        <taxon>Poaceae</taxon>
        <taxon>PACMAD clade</taxon>
        <taxon>Chloridoideae</taxon>
        <taxon>Cynodonteae</taxon>
        <taxon>Eleusininae</taxon>
        <taxon>Eleusine</taxon>
    </lineage>
</organism>
<dbReference type="PROSITE" id="PS00375">
    <property type="entry name" value="UDPGT"/>
    <property type="match status" value="1"/>
</dbReference>
<reference evidence="5" key="1">
    <citation type="journal article" date="2018" name="DNA Res.">
        <title>Multiple hybrid de novo genome assembly of finger millet, an orphan allotetraploid crop.</title>
        <authorList>
            <person name="Hatakeyama M."/>
            <person name="Aluri S."/>
            <person name="Balachadran M.T."/>
            <person name="Sivarajan S.R."/>
            <person name="Patrignani A."/>
            <person name="Gruter S."/>
            <person name="Poveda L."/>
            <person name="Shimizu-Inatsugi R."/>
            <person name="Baeten J."/>
            <person name="Francoijs K.J."/>
            <person name="Nataraja K.N."/>
            <person name="Reddy Y.A.N."/>
            <person name="Phadnis S."/>
            <person name="Ravikumar R.L."/>
            <person name="Schlapbach R."/>
            <person name="Sreeman S.M."/>
            <person name="Shimizu K.K."/>
        </authorList>
    </citation>
    <scope>NUCLEOTIDE SEQUENCE</scope>
</reference>
<dbReference type="PANTHER" id="PTHR48047">
    <property type="entry name" value="GLYCOSYLTRANSFERASE"/>
    <property type="match status" value="1"/>
</dbReference>
<comment type="caution">
    <text evidence="5">The sequence shown here is derived from an EMBL/GenBank/DDBJ whole genome shotgun (WGS) entry which is preliminary data.</text>
</comment>
<reference evidence="5" key="2">
    <citation type="submission" date="2021-12" db="EMBL/GenBank/DDBJ databases">
        <title>Resequencing data analysis of finger millet.</title>
        <authorList>
            <person name="Hatakeyama M."/>
            <person name="Aluri S."/>
            <person name="Balachadran M.T."/>
            <person name="Sivarajan S.R."/>
            <person name="Poveda L."/>
            <person name="Shimizu-Inatsugi R."/>
            <person name="Schlapbach R."/>
            <person name="Sreeman S.M."/>
            <person name="Shimizu K.K."/>
        </authorList>
    </citation>
    <scope>NUCLEOTIDE SEQUENCE</scope>
</reference>
<dbReference type="CDD" id="cd03784">
    <property type="entry name" value="GT1_Gtf-like"/>
    <property type="match status" value="1"/>
</dbReference>
<comment type="similarity">
    <text evidence="1 3">Belongs to the UDP-glycosyltransferase family.</text>
</comment>
<protein>
    <recommendedName>
        <fullName evidence="4">Glycosyltransferase</fullName>
        <ecNumber evidence="4">2.4.1.-</ecNumber>
    </recommendedName>
</protein>
<evidence type="ECO:0000256" key="1">
    <source>
        <dbReference type="ARBA" id="ARBA00009995"/>
    </source>
</evidence>
<keyword evidence="3" id="KW-0328">Glycosyltransferase</keyword>
<dbReference type="EMBL" id="BQKI01000076">
    <property type="protein sequence ID" value="GJN23349.1"/>
    <property type="molecule type" value="Genomic_DNA"/>
</dbReference>
<dbReference type="Pfam" id="PF00201">
    <property type="entry name" value="UDPGT"/>
    <property type="match status" value="1"/>
</dbReference>
<keyword evidence="2 3" id="KW-0808">Transferase</keyword>
<dbReference type="Gene3D" id="3.40.50.2000">
    <property type="entry name" value="Glycogen Phosphorylase B"/>
    <property type="match status" value="2"/>
</dbReference>
<evidence type="ECO:0000256" key="2">
    <source>
        <dbReference type="ARBA" id="ARBA00022679"/>
    </source>
</evidence>
<dbReference type="PANTHER" id="PTHR48047:SF19">
    <property type="entry name" value="GLYCOSYLTRANSFERASE"/>
    <property type="match status" value="1"/>
</dbReference>
<keyword evidence="6" id="KW-1185">Reference proteome</keyword>
<dbReference type="FunFam" id="3.40.50.2000:FF:000063">
    <property type="entry name" value="Glycosyltransferase"/>
    <property type="match status" value="1"/>
</dbReference>
<dbReference type="InterPro" id="IPR035595">
    <property type="entry name" value="UDP_glycos_trans_CS"/>
</dbReference>
<dbReference type="EC" id="2.4.1.-" evidence="4"/>
<dbReference type="AlphaFoldDB" id="A0AAV5EJE4"/>
<evidence type="ECO:0000256" key="3">
    <source>
        <dbReference type="RuleBase" id="RU003718"/>
    </source>
</evidence>
<name>A0AAV5EJE4_ELECO</name>
<evidence type="ECO:0000313" key="6">
    <source>
        <dbReference type="Proteomes" id="UP001054889"/>
    </source>
</evidence>
<dbReference type="GO" id="GO:0035251">
    <property type="term" value="F:UDP-glucosyltransferase activity"/>
    <property type="evidence" value="ECO:0007669"/>
    <property type="project" value="TreeGrafter"/>
</dbReference>
<dbReference type="Proteomes" id="UP001054889">
    <property type="component" value="Unassembled WGS sequence"/>
</dbReference>
<evidence type="ECO:0000313" key="5">
    <source>
        <dbReference type="EMBL" id="GJN23349.1"/>
    </source>
</evidence>
<sequence>MAAAATPGDRKKKLRVFFLPFFARGHLIPQTDLACRLAAARPSDVESTIVVTPANASLIEPTVSRATASGRAAVHILPYPFPDVGLGPGIECLGAAPARDEWRVYRAADLAQPAHEAVLRAHRPDAVVADVPFWWTTDVAAELGIPRLTFHPVGAFPQLAMNNLFAVRADIVGRPRGRQLVAVPGMPGGKEKKEVAIPASELPDFLVRDDHLSALWGRLKAAQLAGFGVVVNTFADLERAYCDEYRRVDARRAYFVGPISQPSLSAVGRGGDGDADCLHWLSTKPSRSVVYVCFGSWAHFSAAQMTELALGLEASNQTFLWVVRCSSDEEDSDDADVPDEAWERRVAGRGVVVRGWAPQLAVLAHPSVGAFLTHCGWNSVLEAASAGVPVLTWPLVFEQFINERLVTEVAAFGARVWEDGEGVRSVRREEADTVPAEAVARAVAGFMERGGRREKAEVKVKELAERARTAVEEDGSSWRDMHRLIDDLMQARASGPKMA</sequence>